<dbReference type="EMBL" id="MU275885">
    <property type="protein sequence ID" value="KAI0048563.1"/>
    <property type="molecule type" value="Genomic_DNA"/>
</dbReference>
<gene>
    <name evidence="1" type="ORF">FA95DRAFT_1557922</name>
</gene>
<comment type="caution">
    <text evidence="1">The sequence shown here is derived from an EMBL/GenBank/DDBJ whole genome shotgun (WGS) entry which is preliminary data.</text>
</comment>
<organism evidence="1 2">
    <name type="scientific">Auriscalpium vulgare</name>
    <dbReference type="NCBI Taxonomy" id="40419"/>
    <lineage>
        <taxon>Eukaryota</taxon>
        <taxon>Fungi</taxon>
        <taxon>Dikarya</taxon>
        <taxon>Basidiomycota</taxon>
        <taxon>Agaricomycotina</taxon>
        <taxon>Agaricomycetes</taxon>
        <taxon>Russulales</taxon>
        <taxon>Auriscalpiaceae</taxon>
        <taxon>Auriscalpium</taxon>
    </lineage>
</organism>
<evidence type="ECO:0000313" key="2">
    <source>
        <dbReference type="Proteomes" id="UP000814033"/>
    </source>
</evidence>
<keyword evidence="2" id="KW-1185">Reference proteome</keyword>
<reference evidence="1" key="1">
    <citation type="submission" date="2021-02" db="EMBL/GenBank/DDBJ databases">
        <authorList>
            <consortium name="DOE Joint Genome Institute"/>
            <person name="Ahrendt S."/>
            <person name="Looney B.P."/>
            <person name="Miyauchi S."/>
            <person name="Morin E."/>
            <person name="Drula E."/>
            <person name="Courty P.E."/>
            <person name="Chicoki N."/>
            <person name="Fauchery L."/>
            <person name="Kohler A."/>
            <person name="Kuo A."/>
            <person name="Labutti K."/>
            <person name="Pangilinan J."/>
            <person name="Lipzen A."/>
            <person name="Riley R."/>
            <person name="Andreopoulos W."/>
            <person name="He G."/>
            <person name="Johnson J."/>
            <person name="Barry K.W."/>
            <person name="Grigoriev I.V."/>
            <person name="Nagy L."/>
            <person name="Hibbett D."/>
            <person name="Henrissat B."/>
            <person name="Matheny P.B."/>
            <person name="Labbe J."/>
            <person name="Martin F."/>
        </authorList>
    </citation>
    <scope>NUCLEOTIDE SEQUENCE</scope>
    <source>
        <strain evidence="1">FP105234-sp</strain>
    </source>
</reference>
<protein>
    <submittedName>
        <fullName evidence="1">Uncharacterized protein</fullName>
    </submittedName>
</protein>
<sequence length="524" mass="56326">MYADYRFTSAEERAYMSPSSSPSGSPYTEPMDSSPLSSPSLEPLDIEEEFTYKTSGIPHPYAGSTNATQRPPLYSMETDRGYQYEPQNISSALGDLFEEDDVIYSLDSRSSGQSDSVTVTADDESVTWWADVLSGAVDTGLGILDLSQSNITYIPPEVAELATLGVVPQLGNHSRVLQRSQTAPAALAFNAAPHGEVKARGSALKGLQLYLYDNLISELPLELFSLQNLTVLSLRNNKLEHLPPQIVDLHALRDLNVSMNSLSSLPAEIDSMKLDKLIVHPNPFKRYSGPPLPGDASNWHPISAATIISRLPSLQEISIRYLLSPASSPPGSPIGLRTMQNTAIRRRQATDTRAPSNLEKYYMLPIPETSVPAWAVALLGPGAISRPRGSRAPSSSSLFSGTTATSERGGRNAPTIGRCPSPLHCDPSQPPLDVKDAAWVRRGPPFVTHAEERYTWTMRIAGLVVGRDNIGVPLLWRGCESGCLDFLESGEMAGVIGGEQPEPEGGLGAGASVPGGDGDVDMSD</sequence>
<name>A0ACB8RYF2_9AGAM</name>
<proteinExistence type="predicted"/>
<evidence type="ECO:0000313" key="1">
    <source>
        <dbReference type="EMBL" id="KAI0048563.1"/>
    </source>
</evidence>
<dbReference type="Proteomes" id="UP000814033">
    <property type="component" value="Unassembled WGS sequence"/>
</dbReference>
<accession>A0ACB8RYF2</accession>
<reference evidence="1" key="2">
    <citation type="journal article" date="2022" name="New Phytol.">
        <title>Evolutionary transition to the ectomycorrhizal habit in the genomes of a hyperdiverse lineage of mushroom-forming fungi.</title>
        <authorList>
            <person name="Looney B."/>
            <person name="Miyauchi S."/>
            <person name="Morin E."/>
            <person name="Drula E."/>
            <person name="Courty P.E."/>
            <person name="Kohler A."/>
            <person name="Kuo A."/>
            <person name="LaButti K."/>
            <person name="Pangilinan J."/>
            <person name="Lipzen A."/>
            <person name="Riley R."/>
            <person name="Andreopoulos W."/>
            <person name="He G."/>
            <person name="Johnson J."/>
            <person name="Nolan M."/>
            <person name="Tritt A."/>
            <person name="Barry K.W."/>
            <person name="Grigoriev I.V."/>
            <person name="Nagy L.G."/>
            <person name="Hibbett D."/>
            <person name="Henrissat B."/>
            <person name="Matheny P.B."/>
            <person name="Labbe J."/>
            <person name="Martin F.M."/>
        </authorList>
    </citation>
    <scope>NUCLEOTIDE SEQUENCE</scope>
    <source>
        <strain evidence="1">FP105234-sp</strain>
    </source>
</reference>